<feature type="compositionally biased region" description="Low complexity" evidence="1">
    <location>
        <begin position="70"/>
        <end position="113"/>
    </location>
</feature>
<feature type="domain" description="DUF4015" evidence="2">
    <location>
        <begin position="128"/>
        <end position="282"/>
    </location>
</feature>
<organism evidence="3 4">
    <name type="scientific">Candidatus Faecalibacterium gallistercoris</name>
    <dbReference type="NCBI Taxonomy" id="2838579"/>
    <lineage>
        <taxon>Bacteria</taxon>
        <taxon>Bacillati</taxon>
        <taxon>Bacillota</taxon>
        <taxon>Clostridia</taxon>
        <taxon>Eubacteriales</taxon>
        <taxon>Oscillospiraceae</taxon>
        <taxon>Faecalibacterium</taxon>
    </lineage>
</organism>
<dbReference type="InterPro" id="IPR025275">
    <property type="entry name" value="DUF4015"/>
</dbReference>
<accession>A0A9D2FEM1</accession>
<evidence type="ECO:0000256" key="1">
    <source>
        <dbReference type="SAM" id="MobiDB-lite"/>
    </source>
</evidence>
<protein>
    <submittedName>
        <fullName evidence="3">Glycoside hydrolase</fullName>
    </submittedName>
</protein>
<reference evidence="3" key="2">
    <citation type="submission" date="2021-04" db="EMBL/GenBank/DDBJ databases">
        <authorList>
            <person name="Gilroy R."/>
        </authorList>
    </citation>
    <scope>NUCLEOTIDE SEQUENCE</scope>
    <source>
        <strain evidence="3">ChiBcec16-3735</strain>
    </source>
</reference>
<reference evidence="3" key="1">
    <citation type="journal article" date="2021" name="PeerJ">
        <title>Extensive microbial diversity within the chicken gut microbiome revealed by metagenomics and culture.</title>
        <authorList>
            <person name="Gilroy R."/>
            <person name="Ravi A."/>
            <person name="Getino M."/>
            <person name="Pursley I."/>
            <person name="Horton D.L."/>
            <person name="Alikhan N.F."/>
            <person name="Baker D."/>
            <person name="Gharbi K."/>
            <person name="Hall N."/>
            <person name="Watson M."/>
            <person name="Adriaenssens E.M."/>
            <person name="Foster-Nyarko E."/>
            <person name="Jarju S."/>
            <person name="Secka A."/>
            <person name="Antonio M."/>
            <person name="Oren A."/>
            <person name="Chaudhuri R.R."/>
            <person name="La Ragione R."/>
            <person name="Hildebrand F."/>
            <person name="Pallen M.J."/>
        </authorList>
    </citation>
    <scope>NUCLEOTIDE SEQUENCE</scope>
    <source>
        <strain evidence="3">ChiBcec16-3735</strain>
    </source>
</reference>
<dbReference type="AlphaFoldDB" id="A0A9D2FEM1"/>
<feature type="region of interest" description="Disordered" evidence="1">
    <location>
        <begin position="70"/>
        <end position="114"/>
    </location>
</feature>
<dbReference type="Pfam" id="PF13200">
    <property type="entry name" value="DUF4015"/>
    <property type="match status" value="1"/>
</dbReference>
<sequence>MPRRRRNKKVKRYHRSFYSRGMKIKKTLGILLLAAVVLGAAWLAAPYVLDWATHTWYTVVRDRDLSGSSSAAASAPSEAESAPASSAGSSSAVSRPASQAASPAASSQPEPVSGTAIREGSWATVSLSALGDAAAIRTQAQALAEQGVTYALIPFKDASGYIYYASAVPAASRSVAATVVDPALIASIFKEEGLVPVAGVAAFQDPVASYTDRSMAIQYAGEGGYLWLDAANAAAGGKAWLNPYAASANAFIGDLIEELYNCGFEQVCLSAVQFPPSASSSQDFGQTGGLGRDAQLAADIAAWDARFAGRVTLWYEYPLASCTGVSTALGALPAQLGVHNLVISLPAGETQDPAALAETAARMKELGAAWVVVRDSESGRFY</sequence>
<dbReference type="EMBL" id="DXBJ01000026">
    <property type="protein sequence ID" value="HIZ57724.1"/>
    <property type="molecule type" value="Genomic_DNA"/>
</dbReference>
<evidence type="ECO:0000313" key="3">
    <source>
        <dbReference type="EMBL" id="HIZ57724.1"/>
    </source>
</evidence>
<proteinExistence type="predicted"/>
<evidence type="ECO:0000313" key="4">
    <source>
        <dbReference type="Proteomes" id="UP000824065"/>
    </source>
</evidence>
<dbReference type="Proteomes" id="UP000824065">
    <property type="component" value="Unassembled WGS sequence"/>
</dbReference>
<name>A0A9D2FEM1_9FIRM</name>
<comment type="caution">
    <text evidence="3">The sequence shown here is derived from an EMBL/GenBank/DDBJ whole genome shotgun (WGS) entry which is preliminary data.</text>
</comment>
<gene>
    <name evidence="3" type="ORF">H9725_03970</name>
</gene>
<keyword evidence="3" id="KW-0378">Hydrolase</keyword>
<evidence type="ECO:0000259" key="2">
    <source>
        <dbReference type="Pfam" id="PF13200"/>
    </source>
</evidence>
<dbReference type="GO" id="GO:0016787">
    <property type="term" value="F:hydrolase activity"/>
    <property type="evidence" value="ECO:0007669"/>
    <property type="project" value="UniProtKB-KW"/>
</dbReference>